<dbReference type="RefSeq" id="WP_065541249.1">
    <property type="nucleotide sequence ID" value="NZ_CP015405.2"/>
</dbReference>
<evidence type="ECO:0000313" key="10">
    <source>
        <dbReference type="EMBL" id="ANU75031.1"/>
    </source>
</evidence>
<dbReference type="GO" id="GO:0051539">
    <property type="term" value="F:4 iron, 4 sulfur cluster binding"/>
    <property type="evidence" value="ECO:0007669"/>
    <property type="project" value="UniProtKB-KW"/>
</dbReference>
<dbReference type="SMART" id="SM00729">
    <property type="entry name" value="Elp3"/>
    <property type="match status" value="1"/>
</dbReference>
<evidence type="ECO:0000313" key="11">
    <source>
        <dbReference type="Proteomes" id="UP000092574"/>
    </source>
</evidence>
<dbReference type="STRING" id="1796616.A4V09_04185"/>
<accession>A0A1C7I605</accession>
<evidence type="ECO:0000256" key="1">
    <source>
        <dbReference type="ARBA" id="ARBA00022485"/>
    </source>
</evidence>
<dbReference type="SFLD" id="SFLDF00348">
    <property type="entry name" value="FeFe_hydrogenase_maturase_(Hyd"/>
    <property type="match status" value="1"/>
</dbReference>
<keyword evidence="3" id="KW-0479">Metal-binding</keyword>
<dbReference type="CDD" id="cd01335">
    <property type="entry name" value="Radical_SAM"/>
    <property type="match status" value="1"/>
</dbReference>
<sequence length="352" mass="40186">MREHLYDKIDRLEAGESLDRETYTELIEKRNEDLAGYLFEKAVQMREKFYGNRIYIRGLIEFTDYCRNDCYYCGIRKGNRRAERYRLGREEILECCKKGYSLGFRTFVLQGGEDPWYTDDRITELVGTIKKKYSDCAVTLSIGEKERESYERYFEAGADRYLLRHETVCEEHYKTLHPPSMSYAHRQECLKNLKDIGFQTGCGFMVGTPGQTAENLADELLFLKEFQPAMVGIGPFIPHRDTPLGNQAPGSAELTLYLLGLIRLLLPKVLLPATTALGTISHDGRERGILAGANVVMPNLSASLVQGKYELYDHKIYTGAENAAELELLRSCMKKIGCEVTVDRGDTKMDTR</sequence>
<dbReference type="GO" id="GO:0016740">
    <property type="term" value="F:transferase activity"/>
    <property type="evidence" value="ECO:0007669"/>
    <property type="project" value="TreeGrafter"/>
</dbReference>
<feature type="binding site" evidence="7">
    <location>
        <position position="70"/>
    </location>
    <ligand>
        <name>[4Fe-4S] cluster</name>
        <dbReference type="ChEBI" id="CHEBI:49883"/>
        <note>4Fe-4S-S-AdoMet</note>
    </ligand>
</feature>
<dbReference type="GO" id="GO:0044272">
    <property type="term" value="P:sulfur compound biosynthetic process"/>
    <property type="evidence" value="ECO:0007669"/>
    <property type="project" value="UniProtKB-ARBA"/>
</dbReference>
<keyword evidence="2 7" id="KW-0949">S-adenosyl-L-methionine</keyword>
<dbReference type="InterPro" id="IPR034422">
    <property type="entry name" value="HydE/PylB-like"/>
</dbReference>
<dbReference type="EMBL" id="CP015405">
    <property type="protein sequence ID" value="ANU75031.1"/>
    <property type="molecule type" value="Genomic_DNA"/>
</dbReference>
<dbReference type="AlphaFoldDB" id="A0A1C7I605"/>
<dbReference type="NCBIfam" id="TIGR03956">
    <property type="entry name" value="rSAM_HydE"/>
    <property type="match status" value="1"/>
</dbReference>
<dbReference type="KEGG" id="byl:A4V09_04185"/>
<keyword evidence="4 7" id="KW-0408">Iron</keyword>
<keyword evidence="1 7" id="KW-0004">4Fe-4S</keyword>
<feature type="binding site" evidence="7">
    <location>
        <position position="66"/>
    </location>
    <ligand>
        <name>[4Fe-4S] cluster</name>
        <dbReference type="ChEBI" id="CHEBI:49883"/>
        <note>4Fe-4S-S-AdoMet</note>
    </ligand>
</feature>
<evidence type="ECO:0000259" key="9">
    <source>
        <dbReference type="PROSITE" id="PS51918"/>
    </source>
</evidence>
<dbReference type="SFLD" id="SFLDS00029">
    <property type="entry name" value="Radical_SAM"/>
    <property type="match status" value="1"/>
</dbReference>
<dbReference type="InterPro" id="IPR007197">
    <property type="entry name" value="rSAM"/>
</dbReference>
<dbReference type="InterPro" id="IPR013785">
    <property type="entry name" value="Aldolase_TIM"/>
</dbReference>
<feature type="binding site" evidence="8">
    <location>
        <position position="186"/>
    </location>
    <ligand>
        <name>S-adenosyl-L-methionine</name>
        <dbReference type="ChEBI" id="CHEBI:59789"/>
    </ligand>
</feature>
<evidence type="ECO:0000256" key="7">
    <source>
        <dbReference type="PIRSR" id="PIRSR004762-1"/>
    </source>
</evidence>
<evidence type="ECO:0000256" key="4">
    <source>
        <dbReference type="ARBA" id="ARBA00023004"/>
    </source>
</evidence>
<dbReference type="PANTHER" id="PTHR43726:SF1">
    <property type="entry name" value="BIOTIN SYNTHASE"/>
    <property type="match status" value="1"/>
</dbReference>
<dbReference type="PANTHER" id="PTHR43726">
    <property type="entry name" value="3-METHYLORNITHINE SYNTHASE"/>
    <property type="match status" value="1"/>
</dbReference>
<name>A0A1C7I605_9FIRM</name>
<dbReference type="Proteomes" id="UP000092574">
    <property type="component" value="Chromosome"/>
</dbReference>
<dbReference type="OrthoDB" id="9775764at2"/>
<gene>
    <name evidence="10" type="ORF">A4V09_04185</name>
</gene>
<dbReference type="SFLD" id="SFLDG01280">
    <property type="entry name" value="HydE/PylB-like"/>
    <property type="match status" value="1"/>
</dbReference>
<dbReference type="GO" id="GO:0042364">
    <property type="term" value="P:water-soluble vitamin biosynthetic process"/>
    <property type="evidence" value="ECO:0007669"/>
    <property type="project" value="UniProtKB-ARBA"/>
</dbReference>
<dbReference type="SFLD" id="SFLDG01060">
    <property type="entry name" value="BATS_domain_containing"/>
    <property type="match status" value="1"/>
</dbReference>
<dbReference type="InterPro" id="IPR010722">
    <property type="entry name" value="BATS_dom"/>
</dbReference>
<dbReference type="SMART" id="SM00876">
    <property type="entry name" value="BATS"/>
    <property type="match status" value="1"/>
</dbReference>
<protein>
    <submittedName>
        <fullName evidence="10">[FeFe] hydrogenase H-cluster radical SAM maturase HydE</fullName>
    </submittedName>
</protein>
<dbReference type="Pfam" id="PF04055">
    <property type="entry name" value="Radical_SAM"/>
    <property type="match status" value="1"/>
</dbReference>
<keyword evidence="11" id="KW-1185">Reference proteome</keyword>
<dbReference type="InterPro" id="IPR006638">
    <property type="entry name" value="Elp3/MiaA/NifB-like_rSAM"/>
</dbReference>
<comment type="cofactor">
    <cofactor evidence="6">
        <name>[2Fe-2S] cluster</name>
        <dbReference type="ChEBI" id="CHEBI:190135"/>
    </cofactor>
</comment>
<organism evidence="10 11">
    <name type="scientific">Blautia pseudococcoides</name>
    <dbReference type="NCBI Taxonomy" id="1796616"/>
    <lineage>
        <taxon>Bacteria</taxon>
        <taxon>Bacillati</taxon>
        <taxon>Bacillota</taxon>
        <taxon>Clostridia</taxon>
        <taxon>Lachnospirales</taxon>
        <taxon>Lachnospiraceae</taxon>
        <taxon>Blautia</taxon>
    </lineage>
</organism>
<evidence type="ECO:0000256" key="5">
    <source>
        <dbReference type="ARBA" id="ARBA00023014"/>
    </source>
</evidence>
<dbReference type="SUPFAM" id="SSF102114">
    <property type="entry name" value="Radical SAM enzymes"/>
    <property type="match status" value="1"/>
</dbReference>
<comment type="cofactor">
    <cofactor evidence="7">
        <name>[4Fe-4S] cluster</name>
        <dbReference type="ChEBI" id="CHEBI:49883"/>
    </cofactor>
    <text evidence="7">Binds 1 [4Fe-4S] cluster. The cluster is coordinated with 3 cysteines and an exchangeable S-adenosyl-L-methionine.</text>
</comment>
<feature type="domain" description="Radical SAM core" evidence="9">
    <location>
        <begin position="48"/>
        <end position="274"/>
    </location>
</feature>
<evidence type="ECO:0000256" key="8">
    <source>
        <dbReference type="PIRSR" id="PIRSR004762-2"/>
    </source>
</evidence>
<evidence type="ECO:0000256" key="3">
    <source>
        <dbReference type="ARBA" id="ARBA00022723"/>
    </source>
</evidence>
<evidence type="ECO:0000256" key="6">
    <source>
        <dbReference type="ARBA" id="ARBA00034078"/>
    </source>
</evidence>
<dbReference type="PROSITE" id="PS51918">
    <property type="entry name" value="RADICAL_SAM"/>
    <property type="match status" value="1"/>
</dbReference>
<dbReference type="GO" id="GO:0046872">
    <property type="term" value="F:metal ion binding"/>
    <property type="evidence" value="ECO:0007669"/>
    <property type="project" value="UniProtKB-KW"/>
</dbReference>
<reference evidence="10" key="1">
    <citation type="submission" date="2017-04" db="EMBL/GenBank/DDBJ databases">
        <title>Complete Genome Sequences of Twelve Strains of a Stable Defined Moderately Diverse Mouse Microbiota 2 (sDMDMm2).</title>
        <authorList>
            <person name="Uchimura Y."/>
            <person name="Wyss M."/>
            <person name="Brugiroux S."/>
            <person name="Limenitakis J.P."/>
            <person name="Stecher B."/>
            <person name="McCoy K.D."/>
            <person name="Macpherson A.J."/>
        </authorList>
    </citation>
    <scope>NUCLEOTIDE SEQUENCE</scope>
    <source>
        <strain evidence="10">YL58</strain>
    </source>
</reference>
<feature type="binding site" evidence="7">
    <location>
        <position position="73"/>
    </location>
    <ligand>
        <name>[4Fe-4S] cluster</name>
        <dbReference type="ChEBI" id="CHEBI:49883"/>
        <note>4Fe-4S-S-AdoMet</note>
    </ligand>
</feature>
<dbReference type="InterPro" id="IPR058240">
    <property type="entry name" value="rSAM_sf"/>
</dbReference>
<proteinExistence type="predicted"/>
<feature type="binding site" evidence="8">
    <location>
        <position position="141"/>
    </location>
    <ligand>
        <name>(3R)-3-methyl-D-ornithine</name>
        <dbReference type="ChEBI" id="CHEBI:64642"/>
    </ligand>
</feature>
<evidence type="ECO:0000256" key="2">
    <source>
        <dbReference type="ARBA" id="ARBA00022691"/>
    </source>
</evidence>
<keyword evidence="5 7" id="KW-0411">Iron-sulfur</keyword>
<dbReference type="Gene3D" id="3.20.20.70">
    <property type="entry name" value="Aldolase class I"/>
    <property type="match status" value="1"/>
</dbReference>
<feature type="binding site" evidence="8">
    <location>
        <position position="166"/>
    </location>
    <ligand>
        <name>S-adenosyl-L-methionine</name>
        <dbReference type="ChEBI" id="CHEBI:59789"/>
    </ligand>
</feature>
<dbReference type="InterPro" id="IPR024021">
    <property type="entry name" value="FeFe-hyd_HydE_rSAM"/>
</dbReference>
<dbReference type="PIRSF" id="PIRSF004762">
    <property type="entry name" value="CHP00423"/>
    <property type="match status" value="1"/>
</dbReference>